<dbReference type="PANTHER" id="PTHR47691:SF3">
    <property type="entry name" value="HTH-TYPE TRANSCRIPTIONAL REGULATOR RV0890C-RELATED"/>
    <property type="match status" value="1"/>
</dbReference>
<sequence>MPHAEDAVDWDRPPTGLDTIAAELRGMREAAGSPSYEEIGRRVVELQAARGVPEHRRQGLAKTTVWASFQQGRRRLDAAAVADIAAVLGLPEHLREPWAQRVRLARSATDGAAVAVVRHEPPAPVPSFTGRQDALARAAAALAVPTRLWLTGMGGAGKTQLALRTLADLRAEAVFLDLRGKGAGALPVDPDAAQRAVLRQLDTDETTARTPQERATLIRHTLASRRAVLLLDDASGVEQVDRIVGQDPACAVLVTSRARPGGSPWTVIDVDGLDAQETAALLETLSAGSVVDGSEAERLIEATGGLPLAVALVGARLATHPTWTLAEHIDLMAERVATARVDDDIRASLALSYTALGADATLLLRAFADLPVAELDADAAAAVLDGDRDRARKAIAELVDASVAVRRDDRHIGLHALVRAFGRERAEETDPPRLRSATFERVARTAAERTWAAYATLARATGDRARSTAFVYPEQDWSEDEARAWLRRELPSLLALAHAAPDRGHPELLFRLSEGLSWWMTVAGYVSEAVRLHEAAMDTAILVGDDLAAGKASGDAGQLLLFGDDLDTAQEYFDRAMSFADESSSHPDPRFVGLLLNQSAMIDRRQGRPEVAKEKLERATRIHEELDDKVVLTVDLLNLSITLHTLGLFDEEEAVIARGLRIAEEIGHRLFEANLRVNQSTMLIRQGLVDQAVETTRIAKSLGEELEYEHILVYADSHLGVALGTRGDLDEAVEVLEASLERARAMAQAMITADTLIIAAPWIARAGDADRARDMLREAEELLPFTEHMLHGQILHERSKLADDAGDRDALRRAAVERFDQAGCYLADEVRTELAAG</sequence>
<protein>
    <recommendedName>
        <fullName evidence="1">NB-ARC domain-containing protein</fullName>
    </recommendedName>
</protein>
<dbReference type="SUPFAM" id="SSF48452">
    <property type="entry name" value="TPR-like"/>
    <property type="match status" value="1"/>
</dbReference>
<dbReference type="Gene3D" id="3.40.50.300">
    <property type="entry name" value="P-loop containing nucleotide triphosphate hydrolases"/>
    <property type="match status" value="1"/>
</dbReference>
<dbReference type="PRINTS" id="PR00364">
    <property type="entry name" value="DISEASERSIST"/>
</dbReference>
<evidence type="ECO:0000259" key="1">
    <source>
        <dbReference type="Pfam" id="PF00931"/>
    </source>
</evidence>
<organism evidence="2 3">
    <name type="scientific">Microbacterium resistens</name>
    <dbReference type="NCBI Taxonomy" id="156977"/>
    <lineage>
        <taxon>Bacteria</taxon>
        <taxon>Bacillati</taxon>
        <taxon>Actinomycetota</taxon>
        <taxon>Actinomycetes</taxon>
        <taxon>Micrococcales</taxon>
        <taxon>Microbacteriaceae</taxon>
        <taxon>Microbacterium</taxon>
    </lineage>
</organism>
<reference evidence="2 3" key="1">
    <citation type="submission" date="2023-01" db="EMBL/GenBank/DDBJ databases">
        <title>Characterization of estradiol degrading bacteria Microbacterium sp. MZT7 and reveal degrading genes through genome analysis.</title>
        <authorList>
            <person name="Hao P."/>
            <person name="Gao Y."/>
        </authorList>
    </citation>
    <scope>NUCLEOTIDE SEQUENCE [LARGE SCALE GENOMIC DNA]</scope>
    <source>
        <strain evidence="2 3">MZT7</strain>
    </source>
</reference>
<dbReference type="InterPro" id="IPR027417">
    <property type="entry name" value="P-loop_NTPase"/>
</dbReference>
<gene>
    <name evidence="2" type="ORF">K8F61_09105</name>
</gene>
<dbReference type="PANTHER" id="PTHR47691">
    <property type="entry name" value="REGULATOR-RELATED"/>
    <property type="match status" value="1"/>
</dbReference>
<keyword evidence="3" id="KW-1185">Reference proteome</keyword>
<evidence type="ECO:0000313" key="2">
    <source>
        <dbReference type="EMBL" id="UGS28295.1"/>
    </source>
</evidence>
<evidence type="ECO:0000313" key="3">
    <source>
        <dbReference type="Proteomes" id="UP001199642"/>
    </source>
</evidence>
<dbReference type="InterPro" id="IPR011990">
    <property type="entry name" value="TPR-like_helical_dom_sf"/>
</dbReference>
<dbReference type="InterPro" id="IPR002182">
    <property type="entry name" value="NB-ARC"/>
</dbReference>
<dbReference type="RefSeq" id="WP_231821418.1">
    <property type="nucleotide sequence ID" value="NZ_CP082781.1"/>
</dbReference>
<dbReference type="Proteomes" id="UP001199642">
    <property type="component" value="Chromosome"/>
</dbReference>
<dbReference type="EMBL" id="CP082781">
    <property type="protein sequence ID" value="UGS28295.1"/>
    <property type="molecule type" value="Genomic_DNA"/>
</dbReference>
<name>A0ABY3RYW8_9MICO</name>
<dbReference type="Pfam" id="PF00931">
    <property type="entry name" value="NB-ARC"/>
    <property type="match status" value="1"/>
</dbReference>
<proteinExistence type="predicted"/>
<feature type="domain" description="NB-ARC" evidence="1">
    <location>
        <begin position="149"/>
        <end position="258"/>
    </location>
</feature>
<accession>A0ABY3RYW8</accession>
<dbReference type="Gene3D" id="1.25.40.10">
    <property type="entry name" value="Tetratricopeptide repeat domain"/>
    <property type="match status" value="1"/>
</dbReference>
<dbReference type="SUPFAM" id="SSF52540">
    <property type="entry name" value="P-loop containing nucleoside triphosphate hydrolases"/>
    <property type="match status" value="1"/>
</dbReference>